<name>A0A3Q0STL8_AMPCI</name>
<keyword evidence="4" id="KW-1185">Reference proteome</keyword>
<evidence type="ECO:0000313" key="3">
    <source>
        <dbReference type="Ensembl" id="ENSACIP00000026102.1"/>
    </source>
</evidence>
<dbReference type="Proteomes" id="UP000261340">
    <property type="component" value="Unplaced"/>
</dbReference>
<reference evidence="3" key="2">
    <citation type="submission" date="2025-09" db="UniProtKB">
        <authorList>
            <consortium name="Ensembl"/>
        </authorList>
    </citation>
    <scope>IDENTIFICATION</scope>
</reference>
<feature type="domain" description="C-type lectin" evidence="2">
    <location>
        <begin position="38"/>
        <end position="157"/>
    </location>
</feature>
<evidence type="ECO:0000256" key="1">
    <source>
        <dbReference type="ARBA" id="ARBA00023157"/>
    </source>
</evidence>
<dbReference type="Gene3D" id="3.10.100.10">
    <property type="entry name" value="Mannose-Binding Protein A, subunit A"/>
    <property type="match status" value="1"/>
</dbReference>
<evidence type="ECO:0000313" key="4">
    <source>
        <dbReference type="Proteomes" id="UP000261340"/>
    </source>
</evidence>
<dbReference type="InterPro" id="IPR018378">
    <property type="entry name" value="C-type_lectin_CS"/>
</dbReference>
<dbReference type="OMA" id="HKEDTWM"/>
<protein>
    <recommendedName>
        <fullName evidence="2">C-type lectin domain-containing protein</fullName>
    </recommendedName>
</protein>
<dbReference type="InterPro" id="IPR002353">
    <property type="entry name" value="AntifreezeII"/>
</dbReference>
<reference evidence="3" key="1">
    <citation type="submission" date="2025-08" db="UniProtKB">
        <authorList>
            <consortium name="Ensembl"/>
        </authorList>
    </citation>
    <scope>IDENTIFICATION</scope>
</reference>
<dbReference type="PROSITE" id="PS50041">
    <property type="entry name" value="C_TYPE_LECTIN_2"/>
    <property type="match status" value="1"/>
</dbReference>
<dbReference type="PRINTS" id="PR00356">
    <property type="entry name" value="ANTIFREEZEII"/>
</dbReference>
<dbReference type="SUPFAM" id="SSF56436">
    <property type="entry name" value="C-type lectin-like"/>
    <property type="match status" value="1"/>
</dbReference>
<accession>A0A3Q0STL8</accession>
<evidence type="ECO:0000259" key="2">
    <source>
        <dbReference type="PROSITE" id="PS50041"/>
    </source>
</evidence>
<dbReference type="Pfam" id="PF00059">
    <property type="entry name" value="Lectin_C"/>
    <property type="match status" value="1"/>
</dbReference>
<organism evidence="3 4">
    <name type="scientific">Amphilophus citrinellus</name>
    <name type="common">Midas cichlid</name>
    <name type="synonym">Cichlasoma citrinellum</name>
    <dbReference type="NCBI Taxonomy" id="61819"/>
    <lineage>
        <taxon>Eukaryota</taxon>
        <taxon>Metazoa</taxon>
        <taxon>Chordata</taxon>
        <taxon>Craniata</taxon>
        <taxon>Vertebrata</taxon>
        <taxon>Euteleostomi</taxon>
        <taxon>Actinopterygii</taxon>
        <taxon>Neopterygii</taxon>
        <taxon>Teleostei</taxon>
        <taxon>Neoteleostei</taxon>
        <taxon>Acanthomorphata</taxon>
        <taxon>Ovalentaria</taxon>
        <taxon>Cichlomorphae</taxon>
        <taxon>Cichliformes</taxon>
        <taxon>Cichlidae</taxon>
        <taxon>New World cichlids</taxon>
        <taxon>Cichlasomatinae</taxon>
        <taxon>Heroini</taxon>
        <taxon>Amphilophus</taxon>
    </lineage>
</organism>
<dbReference type="InterPro" id="IPR050111">
    <property type="entry name" value="C-type_lectin/snaclec_domain"/>
</dbReference>
<dbReference type="SMART" id="SM00034">
    <property type="entry name" value="CLECT"/>
    <property type="match status" value="1"/>
</dbReference>
<dbReference type="AlphaFoldDB" id="A0A3Q0STL8"/>
<dbReference type="InterPro" id="IPR016186">
    <property type="entry name" value="C-type_lectin-like/link_sf"/>
</dbReference>
<dbReference type="Ensembl" id="ENSACIT00000026789.1">
    <property type="protein sequence ID" value="ENSACIP00000026102.1"/>
    <property type="gene ID" value="ENSACIG00000020230.1"/>
</dbReference>
<proteinExistence type="predicted"/>
<dbReference type="PANTHER" id="PTHR22803">
    <property type="entry name" value="MANNOSE, PHOSPHOLIPASE, LECTIN RECEPTOR RELATED"/>
    <property type="match status" value="1"/>
</dbReference>
<sequence length="163" mass="18346">MILLLFLFGLALGAESPSDDNKVKLQLGNGCPMFWWNYNDRCYKYVATHMTWADAEIYCLSEGANLVSVHSEDEHNFVKSLIQNFDHAGGLTWIGLSDKHKEGTWMWSDGCPLHFVNWSPTQPDNEGGNENCGHTNVVIDKKWNDYKCDIALPSVCATHTTCS</sequence>
<dbReference type="InterPro" id="IPR001304">
    <property type="entry name" value="C-type_lectin-like"/>
</dbReference>
<keyword evidence="1" id="KW-1015">Disulfide bond</keyword>
<dbReference type="PROSITE" id="PS00615">
    <property type="entry name" value="C_TYPE_LECTIN_1"/>
    <property type="match status" value="1"/>
</dbReference>
<dbReference type="STRING" id="61819.ENSACIP00000026102"/>
<dbReference type="GeneTree" id="ENSGT00940000162818"/>
<dbReference type="InterPro" id="IPR016187">
    <property type="entry name" value="CTDL_fold"/>
</dbReference>